<keyword evidence="7 10" id="KW-0496">Mitochondrion</keyword>
<sequence>EVNPTNMMPTPDQRKSGGQRNNLSTHRVASTIPISERNRSMPQHQKDAAATGTWQYPSEQMFFNAIKRKGWTPKEEDMTNVIAIHNAVNERCWAEVLRWESLHAKECDCPKLLKFRGRPRDYSPKARFLNFLGFKLPFDRHDWVVDRCGTDVRYVIDFYNAKSADPRSPIAMHLDTRPALDSVSSAMDRLYV</sequence>
<keyword evidence="9 10" id="KW-0456">Lyase</keyword>
<dbReference type="AlphaFoldDB" id="C1FHL6"/>
<dbReference type="GO" id="GO:0004408">
    <property type="term" value="F:holocytochrome-c synthase activity"/>
    <property type="evidence" value="ECO:0007669"/>
    <property type="project" value="UniProtKB-EC"/>
</dbReference>
<dbReference type="PANTHER" id="PTHR12743">
    <property type="entry name" value="CYTOCHROME C1 HEME LYASE"/>
    <property type="match status" value="1"/>
</dbReference>
<evidence type="ECO:0000256" key="5">
    <source>
        <dbReference type="ARBA" id="ARBA00022792"/>
    </source>
</evidence>
<evidence type="ECO:0000256" key="3">
    <source>
        <dbReference type="ARBA" id="ARBA00022617"/>
    </source>
</evidence>
<evidence type="ECO:0000256" key="4">
    <source>
        <dbReference type="ARBA" id="ARBA00022723"/>
    </source>
</evidence>
<dbReference type="Pfam" id="PF01265">
    <property type="entry name" value="Cyto_heme_lyase"/>
    <property type="match status" value="1"/>
</dbReference>
<feature type="non-terminal residue" evidence="12">
    <location>
        <position position="1"/>
    </location>
</feature>
<keyword evidence="8 10" id="KW-0472">Membrane</keyword>
<evidence type="ECO:0000256" key="9">
    <source>
        <dbReference type="ARBA" id="ARBA00023239"/>
    </source>
</evidence>
<keyword evidence="3 10" id="KW-0349">Heme</keyword>
<feature type="non-terminal residue" evidence="12">
    <location>
        <position position="192"/>
    </location>
</feature>
<evidence type="ECO:0000256" key="7">
    <source>
        <dbReference type="ARBA" id="ARBA00023128"/>
    </source>
</evidence>
<comment type="function">
    <text evidence="10">Lyase that catalyzes the covalent linking of the heme group to the cytochrome C apoprotein to produce the mature functional cytochrome.</text>
</comment>
<keyword evidence="6 10" id="KW-0408">Iron</keyword>
<organism evidence="12 13">
    <name type="scientific">Micromonas commoda (strain RCC299 / NOUM17 / CCMP2709)</name>
    <name type="common">Picoplanktonic green alga</name>
    <dbReference type="NCBI Taxonomy" id="296587"/>
    <lineage>
        <taxon>Eukaryota</taxon>
        <taxon>Viridiplantae</taxon>
        <taxon>Chlorophyta</taxon>
        <taxon>Mamiellophyceae</taxon>
        <taxon>Mamiellales</taxon>
        <taxon>Mamiellaceae</taxon>
        <taxon>Micromonas</taxon>
    </lineage>
</organism>
<comment type="catalytic activity">
    <reaction evidence="10">
        <text>holo-[cytochrome c] = apo-[cytochrome c] + heme b</text>
        <dbReference type="Rhea" id="RHEA:22648"/>
        <dbReference type="Rhea" id="RHEA-COMP:10725"/>
        <dbReference type="Rhea" id="RHEA-COMP:10726"/>
        <dbReference type="ChEBI" id="CHEBI:29950"/>
        <dbReference type="ChEBI" id="CHEBI:60344"/>
        <dbReference type="ChEBI" id="CHEBI:83739"/>
        <dbReference type="EC" id="4.4.1.17"/>
    </reaction>
</comment>
<evidence type="ECO:0000256" key="10">
    <source>
        <dbReference type="RuleBase" id="RU363130"/>
    </source>
</evidence>
<evidence type="ECO:0000256" key="1">
    <source>
        <dbReference type="ARBA" id="ARBA00004273"/>
    </source>
</evidence>
<name>C1FHL6_MICCC</name>
<dbReference type="GO" id="GO:0005743">
    <property type="term" value="C:mitochondrial inner membrane"/>
    <property type="evidence" value="ECO:0007669"/>
    <property type="project" value="UniProtKB-SubCell"/>
</dbReference>
<feature type="compositionally biased region" description="Basic and acidic residues" evidence="11">
    <location>
        <begin position="36"/>
        <end position="47"/>
    </location>
</feature>
<dbReference type="EMBL" id="CP001576">
    <property type="protein sequence ID" value="ACO69842.1"/>
    <property type="molecule type" value="Genomic_DNA"/>
</dbReference>
<comment type="similarity">
    <text evidence="2 10">Belongs to the cytochrome c-type heme lyase family.</text>
</comment>
<dbReference type="PROSITE" id="PS00822">
    <property type="entry name" value="CYTO_HEME_LYASE_2"/>
    <property type="match status" value="1"/>
</dbReference>
<dbReference type="STRING" id="296587.C1FHL6"/>
<dbReference type="RefSeq" id="XP_002508584.1">
    <property type="nucleotide sequence ID" value="XM_002508538.1"/>
</dbReference>
<gene>
    <name evidence="12" type="ORF">MICPUN_76259</name>
</gene>
<keyword evidence="4 10" id="KW-0479">Metal-binding</keyword>
<dbReference type="InterPro" id="IPR000511">
    <property type="entry name" value="Holocyt_c/c1_synthase"/>
</dbReference>
<dbReference type="GO" id="GO:0046872">
    <property type="term" value="F:metal ion binding"/>
    <property type="evidence" value="ECO:0007669"/>
    <property type="project" value="UniProtKB-KW"/>
</dbReference>
<dbReference type="InParanoid" id="C1FHL6"/>
<reference evidence="12 13" key="1">
    <citation type="journal article" date="2009" name="Science">
        <title>Green evolution and dynamic adaptations revealed by genomes of the marine picoeukaryotes Micromonas.</title>
        <authorList>
            <person name="Worden A.Z."/>
            <person name="Lee J.H."/>
            <person name="Mock T."/>
            <person name="Rouze P."/>
            <person name="Simmons M.P."/>
            <person name="Aerts A.L."/>
            <person name="Allen A.E."/>
            <person name="Cuvelier M.L."/>
            <person name="Derelle E."/>
            <person name="Everett M.V."/>
            <person name="Foulon E."/>
            <person name="Grimwood J."/>
            <person name="Gundlach H."/>
            <person name="Henrissat B."/>
            <person name="Napoli C."/>
            <person name="McDonald S.M."/>
            <person name="Parker M.S."/>
            <person name="Rombauts S."/>
            <person name="Salamov A."/>
            <person name="Von Dassow P."/>
            <person name="Badger J.H."/>
            <person name="Coutinho P.M."/>
            <person name="Demir E."/>
            <person name="Dubchak I."/>
            <person name="Gentemann C."/>
            <person name="Eikrem W."/>
            <person name="Gready J.E."/>
            <person name="John U."/>
            <person name="Lanier W."/>
            <person name="Lindquist E.A."/>
            <person name="Lucas S."/>
            <person name="Mayer K.F."/>
            <person name="Moreau H."/>
            <person name="Not F."/>
            <person name="Otillar R."/>
            <person name="Panaud O."/>
            <person name="Pangilinan J."/>
            <person name="Paulsen I."/>
            <person name="Piegu B."/>
            <person name="Poliakov A."/>
            <person name="Robbens S."/>
            <person name="Schmutz J."/>
            <person name="Toulza E."/>
            <person name="Wyss T."/>
            <person name="Zelensky A."/>
            <person name="Zhou K."/>
            <person name="Armbrust E.V."/>
            <person name="Bhattacharya D."/>
            <person name="Goodenough U.W."/>
            <person name="Van de Peer Y."/>
            <person name="Grigoriev I.V."/>
        </authorList>
    </citation>
    <scope>NUCLEOTIDE SEQUENCE [LARGE SCALE GENOMIC DNA]</scope>
    <source>
        <strain evidence="13">RCC299 / NOUM17</strain>
    </source>
</reference>
<accession>C1FHL6</accession>
<evidence type="ECO:0000313" key="12">
    <source>
        <dbReference type="EMBL" id="ACO69842.1"/>
    </source>
</evidence>
<dbReference type="OrthoDB" id="4243at2759"/>
<feature type="compositionally biased region" description="Polar residues" evidence="11">
    <location>
        <begin position="16"/>
        <end position="28"/>
    </location>
</feature>
<evidence type="ECO:0000256" key="11">
    <source>
        <dbReference type="SAM" id="MobiDB-lite"/>
    </source>
</evidence>
<dbReference type="eggNOG" id="KOG3996">
    <property type="taxonomic scope" value="Eukaryota"/>
</dbReference>
<dbReference type="Proteomes" id="UP000002009">
    <property type="component" value="Chromosome 10"/>
</dbReference>
<dbReference type="PANTHER" id="PTHR12743:SF0">
    <property type="entry name" value="HOLOCYTOCHROME C-TYPE SYNTHASE"/>
    <property type="match status" value="1"/>
</dbReference>
<dbReference type="KEGG" id="mis:MICPUN_76259"/>
<dbReference type="GeneID" id="8246862"/>
<evidence type="ECO:0000256" key="6">
    <source>
        <dbReference type="ARBA" id="ARBA00023004"/>
    </source>
</evidence>
<comment type="subcellular location">
    <subcellularLocation>
        <location evidence="1 10">Mitochondrion inner membrane</location>
    </subcellularLocation>
</comment>
<dbReference type="OMA" id="WKRIMKK"/>
<keyword evidence="13" id="KW-1185">Reference proteome</keyword>
<proteinExistence type="inferred from homology"/>
<dbReference type="EC" id="4.4.1.17" evidence="10"/>
<protein>
    <recommendedName>
        <fullName evidence="10">Holocytochrome c-type synthase</fullName>
        <ecNumber evidence="10">4.4.1.17</ecNumber>
    </recommendedName>
</protein>
<keyword evidence="5 10" id="KW-0999">Mitochondrion inner membrane</keyword>
<evidence type="ECO:0000256" key="8">
    <source>
        <dbReference type="ARBA" id="ARBA00023136"/>
    </source>
</evidence>
<feature type="region of interest" description="Disordered" evidence="11">
    <location>
        <begin position="1"/>
        <end position="51"/>
    </location>
</feature>
<evidence type="ECO:0000313" key="13">
    <source>
        <dbReference type="Proteomes" id="UP000002009"/>
    </source>
</evidence>
<evidence type="ECO:0000256" key="2">
    <source>
        <dbReference type="ARBA" id="ARBA00007255"/>
    </source>
</evidence>